<evidence type="ECO:0000259" key="9">
    <source>
        <dbReference type="PROSITE" id="PS51794"/>
    </source>
</evidence>
<protein>
    <recommendedName>
        <fullName evidence="6">Diadenylate cyclase</fullName>
        <shortName evidence="6">DAC</shortName>
        <ecNumber evidence="6">2.7.7.85</ecNumber>
    </recommendedName>
    <alternativeName>
        <fullName evidence="6">Cyclic-di-AMP synthase</fullName>
        <shortName evidence="6">c-di-AMP synthase</shortName>
    </alternativeName>
</protein>
<keyword evidence="4 6" id="KW-0547">Nucleotide-binding</keyword>
<reference evidence="11" key="1">
    <citation type="submission" date="2017-04" db="EMBL/GenBank/DDBJ databases">
        <authorList>
            <person name="Bumgarner R.E."/>
            <person name="Fredricks D.N."/>
            <person name="Srinivasan S."/>
        </authorList>
    </citation>
    <scope>NUCLEOTIDE SEQUENCE [LARGE SCALE GENOMIC DNA]</scope>
    <source>
        <strain evidence="11">KA00405</strain>
    </source>
</reference>
<evidence type="ECO:0000256" key="7">
    <source>
        <dbReference type="SAM" id="MobiDB-lite"/>
    </source>
</evidence>
<evidence type="ECO:0000313" key="10">
    <source>
        <dbReference type="EMBL" id="PNH17992.1"/>
    </source>
</evidence>
<evidence type="ECO:0000313" key="11">
    <source>
        <dbReference type="Proteomes" id="UP000236394"/>
    </source>
</evidence>
<dbReference type="GO" id="GO:0006171">
    <property type="term" value="P:cAMP biosynthetic process"/>
    <property type="evidence" value="ECO:0007669"/>
    <property type="project" value="InterPro"/>
</dbReference>
<evidence type="ECO:0000256" key="4">
    <source>
        <dbReference type="ARBA" id="ARBA00022741"/>
    </source>
</evidence>
<dbReference type="GO" id="GO:0106408">
    <property type="term" value="F:diadenylate cyclase activity"/>
    <property type="evidence" value="ECO:0007669"/>
    <property type="project" value="UniProtKB-EC"/>
</dbReference>
<feature type="signal peptide" evidence="8">
    <location>
        <begin position="1"/>
        <end position="25"/>
    </location>
</feature>
<dbReference type="GO" id="GO:0005524">
    <property type="term" value="F:ATP binding"/>
    <property type="evidence" value="ECO:0007669"/>
    <property type="project" value="UniProtKB-UniRule"/>
</dbReference>
<dbReference type="SUPFAM" id="SSF143597">
    <property type="entry name" value="YojJ-like"/>
    <property type="match status" value="1"/>
</dbReference>
<comment type="catalytic activity">
    <reaction evidence="1 6">
        <text>2 ATP = 3',3'-c-di-AMP + 2 diphosphate</text>
        <dbReference type="Rhea" id="RHEA:35655"/>
        <dbReference type="ChEBI" id="CHEBI:30616"/>
        <dbReference type="ChEBI" id="CHEBI:33019"/>
        <dbReference type="ChEBI" id="CHEBI:71500"/>
        <dbReference type="EC" id="2.7.7.85"/>
    </reaction>
</comment>
<dbReference type="Proteomes" id="UP000236394">
    <property type="component" value="Unassembled WGS sequence"/>
</dbReference>
<dbReference type="EMBL" id="NBZD01000004">
    <property type="protein sequence ID" value="PNH17992.1"/>
    <property type="molecule type" value="Genomic_DNA"/>
</dbReference>
<comment type="caution">
    <text evidence="6">Lacks conserved residue(s) required for the propagation of feature annotation.</text>
</comment>
<keyword evidence="3 6" id="KW-0548">Nucleotidyltransferase</keyword>
<comment type="similarity">
    <text evidence="6">Belongs to the adenylate cyclase family. DacA/CdaA subfamily.</text>
</comment>
<dbReference type="AlphaFoldDB" id="A0A2J8AZQ5"/>
<dbReference type="Pfam" id="PF02457">
    <property type="entry name" value="DAC"/>
    <property type="match status" value="1"/>
</dbReference>
<dbReference type="GO" id="GO:0004016">
    <property type="term" value="F:adenylate cyclase activity"/>
    <property type="evidence" value="ECO:0007669"/>
    <property type="project" value="UniProtKB-UniRule"/>
</dbReference>
<dbReference type="InterPro" id="IPR034701">
    <property type="entry name" value="CdaA"/>
</dbReference>
<dbReference type="InterPro" id="IPR045585">
    <property type="entry name" value="CdaA_N"/>
</dbReference>
<name>A0A2J8AZQ5_9FIRM</name>
<feature type="transmembrane region" description="Helical" evidence="6">
    <location>
        <begin position="368"/>
        <end position="387"/>
    </location>
</feature>
<keyword evidence="6" id="KW-1133">Transmembrane helix</keyword>
<feature type="transmembrane region" description="Helical" evidence="6">
    <location>
        <begin position="118"/>
        <end position="135"/>
    </location>
</feature>
<dbReference type="PANTHER" id="PTHR34185:SF1">
    <property type="entry name" value="DIADENYLATE CYCLASE"/>
    <property type="match status" value="1"/>
</dbReference>
<dbReference type="InterPro" id="IPR036888">
    <property type="entry name" value="DNA_integrity_DisA_N_sf"/>
</dbReference>
<feature type="transmembrane region" description="Helical" evidence="6">
    <location>
        <begin position="94"/>
        <end position="112"/>
    </location>
</feature>
<dbReference type="PROSITE" id="PS51794">
    <property type="entry name" value="DAC"/>
    <property type="match status" value="1"/>
</dbReference>
<evidence type="ECO:0000256" key="1">
    <source>
        <dbReference type="ARBA" id="ARBA00000877"/>
    </source>
</evidence>
<feature type="transmembrane region" description="Helical" evidence="6">
    <location>
        <begin position="62"/>
        <end position="82"/>
    </location>
</feature>
<keyword evidence="6" id="KW-1003">Cell membrane</keyword>
<keyword evidence="6" id="KW-0812">Transmembrane</keyword>
<dbReference type="InterPro" id="IPR003390">
    <property type="entry name" value="DNA_integrity_scan_DisA_N"/>
</dbReference>
<sequence length="525" mass="57416">MTKMILMINSLIIQLSAMLSALIRAALPAVLQEQTATQVDDLFRTIVNSLSTEFLFGTFDTWGNAIGAALDILVTATVIYFVLKLFDDSRTWQLLKGFVFILLLTVFCNAIGLNTINYLLSNSISVLIIGVVVIFQPEMRTALETVGRNSLSLINTVSKDLNSSSQEIASMIESIAVACDDMASTCTGALIVLERSTALGELIKNSPAPVIINGNITSATLEQIFYKNSPLHDGALLIRNGRIYAARCHVPLADTYHLRKDLGTRHRAAIGASEMGDAVAIVVSEERGSISIAIDGRIYVLENGDALRSVLTKILLPEPDTTKEKSSPLAILQSFKTLGASLRRDKLDNVELIAGNKAVVRRLKRHRLVLKFLSAVLSFVLFSYVQAVNNPLEIASFSQLPITVQGMEYLDEQGFKMSSSDKTVNLVLRARRKTINKIKDNPAAIIAYVSLKEKEIKEGGHSYPVQIKINKIAAASYRVRSLDPLEITVNFNRDSGDYKQILPGTNRRGSGGLEQNLSEEAAASN</sequence>
<evidence type="ECO:0000256" key="8">
    <source>
        <dbReference type="SAM" id="SignalP"/>
    </source>
</evidence>
<dbReference type="RefSeq" id="WP_081470217.1">
    <property type="nucleotide sequence ID" value="NZ_NBZD01000004.1"/>
</dbReference>
<dbReference type="Gene3D" id="2.170.120.30">
    <property type="match status" value="1"/>
</dbReference>
<dbReference type="InterPro" id="IPR050338">
    <property type="entry name" value="DisA"/>
</dbReference>
<evidence type="ECO:0000256" key="6">
    <source>
        <dbReference type="HAMAP-Rule" id="MF_01499"/>
    </source>
</evidence>
<dbReference type="PANTHER" id="PTHR34185">
    <property type="entry name" value="DIADENYLATE CYCLASE"/>
    <property type="match status" value="1"/>
</dbReference>
<dbReference type="Gene3D" id="3.40.1700.10">
    <property type="entry name" value="DNA integrity scanning protein, DisA, N-terminal domain"/>
    <property type="match status" value="1"/>
</dbReference>
<organism evidence="10 11">
    <name type="scientific">Mageeibacillus indolicus</name>
    <dbReference type="NCBI Taxonomy" id="884684"/>
    <lineage>
        <taxon>Bacteria</taxon>
        <taxon>Bacillati</taxon>
        <taxon>Bacillota</taxon>
        <taxon>Clostridia</taxon>
        <taxon>Eubacteriales</taxon>
        <taxon>Oscillospiraceae</taxon>
        <taxon>Mageeibacillus</taxon>
    </lineage>
</organism>
<evidence type="ECO:0000256" key="5">
    <source>
        <dbReference type="ARBA" id="ARBA00022840"/>
    </source>
</evidence>
<gene>
    <name evidence="6" type="primary">dacA</name>
    <name evidence="10" type="ORF">B7R76_06555</name>
</gene>
<feature type="region of interest" description="Disordered" evidence="7">
    <location>
        <begin position="500"/>
        <end position="525"/>
    </location>
</feature>
<feature type="domain" description="DAC" evidence="9">
    <location>
        <begin position="136"/>
        <end position="304"/>
    </location>
</feature>
<feature type="chain" id="PRO_5038434802" description="Diadenylate cyclase" evidence="8">
    <location>
        <begin position="26"/>
        <end position="525"/>
    </location>
</feature>
<comment type="subunit">
    <text evidence="6">Probably a homodimer.</text>
</comment>
<proteinExistence type="inferred from homology"/>
<keyword evidence="5 6" id="KW-0067">ATP-binding</keyword>
<keyword evidence="8" id="KW-0732">Signal</keyword>
<keyword evidence="6" id="KW-0472">Membrane</keyword>
<evidence type="ECO:0000256" key="2">
    <source>
        <dbReference type="ARBA" id="ARBA00022679"/>
    </source>
</evidence>
<keyword evidence="2 6" id="KW-0808">Transferase</keyword>
<comment type="caution">
    <text evidence="10">The sequence shown here is derived from an EMBL/GenBank/DDBJ whole genome shotgun (WGS) entry which is preliminary data.</text>
</comment>
<comment type="function">
    <text evidence="6">Catalyzes the condensation of 2 ATP molecules into cyclic di-AMP (c-di-AMP), a second messenger used to regulate differing processes in different bacteria.</text>
</comment>
<dbReference type="EC" id="2.7.7.85" evidence="6"/>
<dbReference type="HAMAP" id="MF_01499">
    <property type="entry name" value="DacA"/>
    <property type="match status" value="1"/>
</dbReference>
<dbReference type="Pfam" id="PF19293">
    <property type="entry name" value="CdaA_N"/>
    <property type="match status" value="1"/>
</dbReference>
<evidence type="ECO:0000256" key="3">
    <source>
        <dbReference type="ARBA" id="ARBA00022695"/>
    </source>
</evidence>
<accession>A0A2J8AZQ5</accession>
<feature type="compositionally biased region" description="Polar residues" evidence="7">
    <location>
        <begin position="513"/>
        <end position="525"/>
    </location>
</feature>